<dbReference type="OrthoDB" id="3176072at2"/>
<evidence type="ECO:0000313" key="1">
    <source>
        <dbReference type="EMBL" id="SEN79759.1"/>
    </source>
</evidence>
<dbReference type="AlphaFoldDB" id="A0A1H8JG79"/>
<gene>
    <name evidence="1" type="ORF">SAMN05216454_1146</name>
</gene>
<proteinExistence type="predicted"/>
<dbReference type="Proteomes" id="UP000199512">
    <property type="component" value="Unassembled WGS sequence"/>
</dbReference>
<dbReference type="STRING" id="215200.SAMN05216454_1146"/>
<protein>
    <submittedName>
        <fullName evidence="1">Holin, phage phi LC3 family</fullName>
    </submittedName>
</protein>
<evidence type="ECO:0000313" key="2">
    <source>
        <dbReference type="Proteomes" id="UP000199512"/>
    </source>
</evidence>
<reference evidence="1 2" key="1">
    <citation type="submission" date="2016-10" db="EMBL/GenBank/DDBJ databases">
        <authorList>
            <person name="de Groot N.N."/>
        </authorList>
    </citation>
    <scope>NUCLEOTIDE SEQUENCE [LARGE SCALE GENOMIC DNA]</scope>
    <source>
        <strain evidence="1 2">Calf135</strain>
    </source>
</reference>
<dbReference type="Pfam" id="PF04531">
    <property type="entry name" value="Phage_holin_1"/>
    <property type="match status" value="1"/>
</dbReference>
<dbReference type="InterPro" id="IPR006485">
    <property type="entry name" value="Phage-like_holin"/>
</dbReference>
<accession>A0A1H8JG79</accession>
<dbReference type="NCBIfam" id="TIGR01598">
    <property type="entry name" value="holin_phiLC3"/>
    <property type="match status" value="1"/>
</dbReference>
<keyword evidence="2" id="KW-1185">Reference proteome</keyword>
<organism evidence="1 2">
    <name type="scientific">Peptostreptococcus russellii</name>
    <dbReference type="NCBI Taxonomy" id="215200"/>
    <lineage>
        <taxon>Bacteria</taxon>
        <taxon>Bacillati</taxon>
        <taxon>Bacillota</taxon>
        <taxon>Clostridia</taxon>
        <taxon>Peptostreptococcales</taxon>
        <taxon>Peptostreptococcaceae</taxon>
        <taxon>Peptostreptococcus</taxon>
    </lineage>
</organism>
<name>A0A1H8JG79_9FIRM</name>
<sequence>MKDRIKNPYFWIGLVGVILTALQVEASTLTSWDKVLQLIIDTIQNPYLLTTTVMAVIGVVVDPTTRGAKDRKVVR</sequence>
<dbReference type="RefSeq" id="WP_091975939.1">
    <property type="nucleotide sequence ID" value="NZ_FODF01000014.1"/>
</dbReference>
<dbReference type="EMBL" id="FODF01000014">
    <property type="protein sequence ID" value="SEN79759.1"/>
    <property type="molecule type" value="Genomic_DNA"/>
</dbReference>